<dbReference type="GO" id="GO:0005737">
    <property type="term" value="C:cytoplasm"/>
    <property type="evidence" value="ECO:0007669"/>
    <property type="project" value="TreeGrafter"/>
</dbReference>
<reference evidence="8 9" key="1">
    <citation type="submission" date="2020-08" db="EMBL/GenBank/DDBJ databases">
        <title>Genomic Encyclopedia of Type Strains, Phase IV (KMG-IV): sequencing the most valuable type-strain genomes for metagenomic binning, comparative biology and taxonomic classification.</title>
        <authorList>
            <person name="Goeker M."/>
        </authorList>
    </citation>
    <scope>NUCLEOTIDE SEQUENCE [LARGE SCALE GENOMIC DNA]</scope>
    <source>
        <strain evidence="8 9">DSM 101791</strain>
    </source>
</reference>
<evidence type="ECO:0000256" key="2">
    <source>
        <dbReference type="ARBA" id="ARBA00022670"/>
    </source>
</evidence>
<keyword evidence="6" id="KW-0482">Metalloprotease</keyword>
<dbReference type="AlphaFoldDB" id="A0A7W8GH41"/>
<dbReference type="SUPFAM" id="SSF55486">
    <property type="entry name" value="Metalloproteases ('zincins'), catalytic domain"/>
    <property type="match status" value="1"/>
</dbReference>
<accession>A0A7W8GH41</accession>
<keyword evidence="4" id="KW-0378">Hydrolase</keyword>
<keyword evidence="3" id="KW-0479">Metal-binding</keyword>
<dbReference type="InterPro" id="IPR003343">
    <property type="entry name" value="Big_2"/>
</dbReference>
<dbReference type="GO" id="GO:0046872">
    <property type="term" value="F:metal ion binding"/>
    <property type="evidence" value="ECO:0007669"/>
    <property type="project" value="UniProtKB-KW"/>
</dbReference>
<keyword evidence="5" id="KW-0862">Zinc</keyword>
<protein>
    <recommendedName>
        <fullName evidence="7">BIG2 domain-containing protein</fullName>
    </recommendedName>
</protein>
<evidence type="ECO:0000313" key="9">
    <source>
        <dbReference type="Proteomes" id="UP000525389"/>
    </source>
</evidence>
<gene>
    <name evidence="8" type="ORF">HNQ09_002581</name>
</gene>
<organism evidence="8 9">
    <name type="scientific">Deinococcus budaensis</name>
    <dbReference type="NCBI Taxonomy" id="1665626"/>
    <lineage>
        <taxon>Bacteria</taxon>
        <taxon>Thermotogati</taxon>
        <taxon>Deinococcota</taxon>
        <taxon>Deinococci</taxon>
        <taxon>Deinococcales</taxon>
        <taxon>Deinococcaceae</taxon>
        <taxon>Deinococcus</taxon>
    </lineage>
</organism>
<keyword evidence="9" id="KW-1185">Reference proteome</keyword>
<dbReference type="PANTHER" id="PTHR10942">
    <property type="entry name" value="LEISHMANOLYSIN-LIKE PEPTIDASE"/>
    <property type="match status" value="1"/>
</dbReference>
<dbReference type="Proteomes" id="UP000525389">
    <property type="component" value="Unassembled WGS sequence"/>
</dbReference>
<evidence type="ECO:0000256" key="5">
    <source>
        <dbReference type="ARBA" id="ARBA00022833"/>
    </source>
</evidence>
<dbReference type="Gene3D" id="2.60.40.1080">
    <property type="match status" value="1"/>
</dbReference>
<dbReference type="SUPFAM" id="SSF49373">
    <property type="entry name" value="Invasin/intimin cell-adhesion fragments"/>
    <property type="match status" value="1"/>
</dbReference>
<dbReference type="GO" id="GO:0016020">
    <property type="term" value="C:membrane"/>
    <property type="evidence" value="ECO:0007669"/>
    <property type="project" value="InterPro"/>
</dbReference>
<dbReference type="PANTHER" id="PTHR10942:SF0">
    <property type="entry name" value="LEISHMANOLYSIN-LIKE PEPTIDASE"/>
    <property type="match status" value="1"/>
</dbReference>
<dbReference type="Pfam" id="PF02368">
    <property type="entry name" value="Big_2"/>
    <property type="match status" value="1"/>
</dbReference>
<dbReference type="Pfam" id="PF01457">
    <property type="entry name" value="Peptidase_M8"/>
    <property type="match status" value="1"/>
</dbReference>
<evidence type="ECO:0000256" key="1">
    <source>
        <dbReference type="ARBA" id="ARBA00001947"/>
    </source>
</evidence>
<evidence type="ECO:0000256" key="6">
    <source>
        <dbReference type="ARBA" id="ARBA00023049"/>
    </source>
</evidence>
<dbReference type="GO" id="GO:0006508">
    <property type="term" value="P:proteolysis"/>
    <property type="evidence" value="ECO:0007669"/>
    <property type="project" value="UniProtKB-KW"/>
</dbReference>
<evidence type="ECO:0000256" key="3">
    <source>
        <dbReference type="ARBA" id="ARBA00022723"/>
    </source>
</evidence>
<proteinExistence type="predicted"/>
<keyword evidence="2" id="KW-0645">Protease</keyword>
<dbReference type="GO" id="GO:0007155">
    <property type="term" value="P:cell adhesion"/>
    <property type="evidence" value="ECO:0007669"/>
    <property type="project" value="InterPro"/>
</dbReference>
<dbReference type="InterPro" id="IPR001577">
    <property type="entry name" value="Peptidase_M8"/>
</dbReference>
<name>A0A7W8GH41_9DEIO</name>
<dbReference type="InterPro" id="IPR008964">
    <property type="entry name" value="Invasin/intimin_cell_adhesion"/>
</dbReference>
<dbReference type="EMBL" id="JACHFN010000009">
    <property type="protein sequence ID" value="MBB5235133.1"/>
    <property type="molecule type" value="Genomic_DNA"/>
</dbReference>
<evidence type="ECO:0000256" key="4">
    <source>
        <dbReference type="ARBA" id="ARBA00022801"/>
    </source>
</evidence>
<comment type="caution">
    <text evidence="8">The sequence shown here is derived from an EMBL/GenBank/DDBJ whole genome shotgun (WGS) entry which is preliminary data.</text>
</comment>
<comment type="cofactor">
    <cofactor evidence="1">
        <name>Zn(2+)</name>
        <dbReference type="ChEBI" id="CHEBI:29105"/>
    </cofactor>
</comment>
<dbReference type="RefSeq" id="WP_184029859.1">
    <property type="nucleotide sequence ID" value="NZ_JACHFN010000009.1"/>
</dbReference>
<evidence type="ECO:0000313" key="8">
    <source>
        <dbReference type="EMBL" id="MBB5235133.1"/>
    </source>
</evidence>
<evidence type="ECO:0000259" key="7">
    <source>
        <dbReference type="Pfam" id="PF02368"/>
    </source>
</evidence>
<dbReference type="GO" id="GO:0004222">
    <property type="term" value="F:metalloendopeptidase activity"/>
    <property type="evidence" value="ECO:0007669"/>
    <property type="project" value="InterPro"/>
</dbReference>
<feature type="domain" description="BIG2" evidence="7">
    <location>
        <begin position="6"/>
        <end position="70"/>
    </location>
</feature>
<dbReference type="Gene3D" id="3.90.132.10">
    <property type="entry name" value="Leishmanolysin , domain 2"/>
    <property type="match status" value="1"/>
</dbReference>
<sequence length="341" mass="35649">MQLGTETLTLAPGDSQQVKARVEGSGDRGLVWASTQPGVARVDEVGRVTAVAPGLARITATSRQDPARQAQLTVTVSAAAAPPTADPFDITLVYPAGSPLTAAQRTAFNQAAQRWSQVITAGLPEVRGVRLSSGETVTVDDLVIVVNSVALDGPGGVLGQAGPRQVRPGGTLPLWGDMQFDAADLASLEQGGRLQGVVLHEMGHVLGIGTLWNRFLSSDTSSCASATRVQYGGGKALHEYRQLGGPLAGVPVEDQHSPGTKCGHWKEDVFQTELMTGFASAGHMPLSRLTLGALADLGYRVNFALADAYSLPAGQNPAPQSAGWELRERLITPDGLFDPAF</sequence>